<dbReference type="NCBIfam" id="TIGR00197">
    <property type="entry name" value="yjeF_nterm"/>
    <property type="match status" value="1"/>
</dbReference>
<comment type="cofactor">
    <cofactor evidence="17">
        <name>Mg(2+)</name>
        <dbReference type="ChEBI" id="CHEBI:18420"/>
    </cofactor>
</comment>
<dbReference type="EMBL" id="JAINZW010000004">
    <property type="protein sequence ID" value="MBZ4039830.1"/>
    <property type="molecule type" value="Genomic_DNA"/>
</dbReference>
<comment type="similarity">
    <text evidence="18">Belongs to the NnrE/AIBP family.</text>
</comment>
<comment type="subunit">
    <text evidence="17">Homotetramer.</text>
</comment>
<dbReference type="Gene3D" id="3.40.50.10260">
    <property type="entry name" value="YjeF N-terminal domain"/>
    <property type="match status" value="1"/>
</dbReference>
<evidence type="ECO:0000256" key="18">
    <source>
        <dbReference type="HAMAP-Rule" id="MF_01966"/>
    </source>
</evidence>
<accession>A0ABS7T7H4</accession>
<comment type="catalytic activity">
    <reaction evidence="2 18 19">
        <text>(6R)-NADPHX = (6S)-NADPHX</text>
        <dbReference type="Rhea" id="RHEA:32227"/>
        <dbReference type="ChEBI" id="CHEBI:64076"/>
        <dbReference type="ChEBI" id="CHEBI:64077"/>
        <dbReference type="EC" id="5.1.99.6"/>
    </reaction>
</comment>
<feature type="binding site" evidence="18">
    <location>
        <begin position="129"/>
        <end position="135"/>
    </location>
    <ligand>
        <name>(6S)-NADPHX</name>
        <dbReference type="ChEBI" id="CHEBI:64076"/>
    </ligand>
</feature>
<evidence type="ECO:0000256" key="16">
    <source>
        <dbReference type="ARBA" id="ARBA00049209"/>
    </source>
</evidence>
<feature type="binding site" evidence="17">
    <location>
        <begin position="406"/>
        <end position="410"/>
    </location>
    <ligand>
        <name>AMP</name>
        <dbReference type="ChEBI" id="CHEBI:456215"/>
    </ligand>
</feature>
<feature type="binding site" evidence="18">
    <location>
        <begin position="58"/>
        <end position="62"/>
    </location>
    <ligand>
        <name>(6S)-NADPHX</name>
        <dbReference type="ChEBI" id="CHEBI:64076"/>
    </ligand>
</feature>
<feature type="domain" description="YjeF C-terminal" evidence="20">
    <location>
        <begin position="225"/>
        <end position="495"/>
    </location>
</feature>
<feature type="domain" description="YjeF N-terminal" evidence="21">
    <location>
        <begin position="11"/>
        <end position="215"/>
    </location>
</feature>
<evidence type="ECO:0000256" key="15">
    <source>
        <dbReference type="ARBA" id="ARBA00048238"/>
    </source>
</evidence>
<evidence type="ECO:0000256" key="13">
    <source>
        <dbReference type="ARBA" id="ARBA00023268"/>
    </source>
</evidence>
<dbReference type="InterPro" id="IPR004443">
    <property type="entry name" value="YjeF_N_dom"/>
</dbReference>
<feature type="binding site" evidence="18">
    <location>
        <position position="125"/>
    </location>
    <ligand>
        <name>K(+)</name>
        <dbReference type="ChEBI" id="CHEBI:29103"/>
    </ligand>
</feature>
<comment type="similarity">
    <text evidence="4 19">In the C-terminal section; belongs to the NnrD/CARKD family.</text>
</comment>
<evidence type="ECO:0000256" key="8">
    <source>
        <dbReference type="ARBA" id="ARBA00022857"/>
    </source>
</evidence>
<gene>
    <name evidence="18" type="primary">nnrE</name>
    <name evidence="17" type="synonym">nnrD</name>
    <name evidence="22" type="ORF">K6753_09825</name>
</gene>
<comment type="similarity">
    <text evidence="3 19">In the N-terminal section; belongs to the NnrE/AIBP family.</text>
</comment>
<proteinExistence type="inferred from homology"/>
<comment type="function">
    <text evidence="17">Catalyzes the dehydration of the S-form of NAD(P)HX at the expense of ADP, which is converted to AMP. Together with NAD(P)HX epimerase, which catalyzes the epimerization of the S- and R-forms, the enzyme allows the repair of both epimers of NAD(P)HX, a damaged form of NAD(P)H that is a result of enzymatic or heat-dependent hydration.</text>
</comment>
<comment type="catalytic activity">
    <reaction evidence="15 17 19">
        <text>(6S)-NADHX + ADP = AMP + phosphate + NADH + H(+)</text>
        <dbReference type="Rhea" id="RHEA:32223"/>
        <dbReference type="ChEBI" id="CHEBI:15378"/>
        <dbReference type="ChEBI" id="CHEBI:43474"/>
        <dbReference type="ChEBI" id="CHEBI:57945"/>
        <dbReference type="ChEBI" id="CHEBI:64074"/>
        <dbReference type="ChEBI" id="CHEBI:456215"/>
        <dbReference type="ChEBI" id="CHEBI:456216"/>
        <dbReference type="EC" id="4.2.1.136"/>
    </reaction>
</comment>
<evidence type="ECO:0000256" key="14">
    <source>
        <dbReference type="ARBA" id="ARBA00025153"/>
    </source>
</evidence>
<dbReference type="Pfam" id="PF01256">
    <property type="entry name" value="Carb_kinase"/>
    <property type="match status" value="1"/>
</dbReference>
<feature type="binding site" evidence="17">
    <location>
        <position position="436"/>
    </location>
    <ligand>
        <name>(6S)-NADPHX</name>
        <dbReference type="ChEBI" id="CHEBI:64076"/>
    </ligand>
</feature>
<name>A0ABS7T7H4_9GAMM</name>
<feature type="binding site" evidence="17">
    <location>
        <position position="322"/>
    </location>
    <ligand>
        <name>(6S)-NADPHX</name>
        <dbReference type="ChEBI" id="CHEBI:64076"/>
    </ligand>
</feature>
<dbReference type="InterPro" id="IPR000631">
    <property type="entry name" value="CARKD"/>
</dbReference>
<comment type="caution">
    <text evidence="22">The sequence shown here is derived from an EMBL/GenBank/DDBJ whole genome shotgun (WGS) entry which is preliminary data.</text>
</comment>
<evidence type="ECO:0000313" key="23">
    <source>
        <dbReference type="Proteomes" id="UP001430954"/>
    </source>
</evidence>
<keyword evidence="11 18" id="KW-0413">Isomerase</keyword>
<feature type="binding site" evidence="17">
    <location>
        <position position="260"/>
    </location>
    <ligand>
        <name>(6S)-NADPHX</name>
        <dbReference type="ChEBI" id="CHEBI:64076"/>
    </ligand>
</feature>
<comment type="function">
    <text evidence="18">Catalyzes the epimerization of the S- and R-forms of NAD(P)HX, a damaged form of NAD(P)H that is a result of enzymatic or heat-dependent hydration. This is a prerequisite for the S-specific NAD(P)H-hydrate dehydratase to allow the repair of both epimers of NAD(P)HX.</text>
</comment>
<comment type="catalytic activity">
    <reaction evidence="16 17 19">
        <text>(6S)-NADPHX + ADP = AMP + phosphate + NADPH + H(+)</text>
        <dbReference type="Rhea" id="RHEA:32235"/>
        <dbReference type="ChEBI" id="CHEBI:15378"/>
        <dbReference type="ChEBI" id="CHEBI:43474"/>
        <dbReference type="ChEBI" id="CHEBI:57783"/>
        <dbReference type="ChEBI" id="CHEBI:64076"/>
        <dbReference type="ChEBI" id="CHEBI:456215"/>
        <dbReference type="ChEBI" id="CHEBI:456216"/>
        <dbReference type="EC" id="4.2.1.136"/>
    </reaction>
</comment>
<evidence type="ECO:0000256" key="3">
    <source>
        <dbReference type="ARBA" id="ARBA00006001"/>
    </source>
</evidence>
<dbReference type="RefSeq" id="WP_223676470.1">
    <property type="nucleotide sequence ID" value="NZ_JAINZW010000004.1"/>
</dbReference>
<dbReference type="Gene3D" id="3.40.1190.20">
    <property type="match status" value="1"/>
</dbReference>
<comment type="caution">
    <text evidence="18">Lacks conserved residue(s) required for the propagation of feature annotation.</text>
</comment>
<evidence type="ECO:0000256" key="9">
    <source>
        <dbReference type="ARBA" id="ARBA00022958"/>
    </source>
</evidence>
<dbReference type="EC" id="5.1.99.6" evidence="19"/>
<evidence type="ECO:0000259" key="20">
    <source>
        <dbReference type="PROSITE" id="PS51383"/>
    </source>
</evidence>
<dbReference type="SUPFAM" id="SSF53613">
    <property type="entry name" value="Ribokinase-like"/>
    <property type="match status" value="1"/>
</dbReference>
<comment type="cofactor">
    <cofactor evidence="18 19">
        <name>K(+)</name>
        <dbReference type="ChEBI" id="CHEBI:29103"/>
    </cofactor>
    <text evidence="18 19">Binds 1 potassium ion per subunit.</text>
</comment>
<reference evidence="22 23" key="1">
    <citation type="submission" date="2021-09" db="EMBL/GenBank/DDBJ databases">
        <title>Lysobacter sp. 13A isolated from the river sediment.</title>
        <authorList>
            <person name="Liu H."/>
            <person name="Li S."/>
            <person name="Mao S."/>
        </authorList>
    </citation>
    <scope>NUCLEOTIDE SEQUENCE [LARGE SCALE GENOMIC DNA]</scope>
    <source>
        <strain evidence="22 23">13A</strain>
    </source>
</reference>
<dbReference type="Proteomes" id="UP001430954">
    <property type="component" value="Unassembled WGS sequence"/>
</dbReference>
<dbReference type="PANTHER" id="PTHR12592">
    <property type="entry name" value="ATP-DEPENDENT (S)-NAD(P)H-HYDRATE DEHYDRATASE FAMILY MEMBER"/>
    <property type="match status" value="1"/>
</dbReference>
<keyword evidence="7 17" id="KW-0067">ATP-binding</keyword>
<keyword evidence="8 17" id="KW-0521">NADP</keyword>
<dbReference type="InterPro" id="IPR017953">
    <property type="entry name" value="Carbohydrate_kinase_pred_CS"/>
</dbReference>
<evidence type="ECO:0000256" key="19">
    <source>
        <dbReference type="PIRNR" id="PIRNR017184"/>
    </source>
</evidence>
<comment type="function">
    <text evidence="14 19">Bifunctional enzyme that catalyzes the epimerization of the S- and R-forms of NAD(P)HX and the dehydration of the S-form of NAD(P)HX at the expense of ADP, which is converted to AMP. This allows the repair of both epimers of NAD(P)HX, a damaged form of NAD(P)H that is a result of enzymatic or heat-dependent hydration.</text>
</comment>
<feature type="binding site" evidence="17">
    <location>
        <position position="369"/>
    </location>
    <ligand>
        <name>(6S)-NADPHX</name>
        <dbReference type="ChEBI" id="CHEBI:64076"/>
    </ligand>
</feature>
<evidence type="ECO:0000256" key="11">
    <source>
        <dbReference type="ARBA" id="ARBA00023235"/>
    </source>
</evidence>
<dbReference type="PANTHER" id="PTHR12592:SF0">
    <property type="entry name" value="ATP-DEPENDENT (S)-NAD(P)H-HYDRATE DEHYDRATASE"/>
    <property type="match status" value="1"/>
</dbReference>
<comment type="catalytic activity">
    <reaction evidence="1 18 19">
        <text>(6R)-NADHX = (6S)-NADHX</text>
        <dbReference type="Rhea" id="RHEA:32215"/>
        <dbReference type="ChEBI" id="CHEBI:64074"/>
        <dbReference type="ChEBI" id="CHEBI:64075"/>
        <dbReference type="EC" id="5.1.99.6"/>
    </reaction>
</comment>
<dbReference type="PROSITE" id="PS01050">
    <property type="entry name" value="YJEF_C_2"/>
    <property type="match status" value="1"/>
</dbReference>
<organism evidence="22 23">
    <name type="scientific">Novilysobacter selenitireducens</name>
    <dbReference type="NCBI Taxonomy" id="2872639"/>
    <lineage>
        <taxon>Bacteria</taxon>
        <taxon>Pseudomonadati</taxon>
        <taxon>Pseudomonadota</taxon>
        <taxon>Gammaproteobacteria</taxon>
        <taxon>Lysobacterales</taxon>
        <taxon>Lysobacteraceae</taxon>
        <taxon>Novilysobacter</taxon>
    </lineage>
</organism>
<keyword evidence="10 17" id="KW-0520">NAD</keyword>
<dbReference type="InterPro" id="IPR029056">
    <property type="entry name" value="Ribokinase-like"/>
</dbReference>
<evidence type="ECO:0000256" key="4">
    <source>
        <dbReference type="ARBA" id="ARBA00009524"/>
    </source>
</evidence>
<keyword evidence="5 18" id="KW-0479">Metal-binding</keyword>
<dbReference type="EC" id="4.2.1.136" evidence="19"/>
<evidence type="ECO:0000313" key="22">
    <source>
        <dbReference type="EMBL" id="MBZ4039830.1"/>
    </source>
</evidence>
<feature type="binding site" evidence="17">
    <location>
        <position position="435"/>
    </location>
    <ligand>
        <name>AMP</name>
        <dbReference type="ChEBI" id="CHEBI:456215"/>
    </ligand>
</feature>
<dbReference type="Pfam" id="PF03853">
    <property type="entry name" value="YjeF_N"/>
    <property type="match status" value="1"/>
</dbReference>
<dbReference type="PROSITE" id="PS51385">
    <property type="entry name" value="YJEF_N"/>
    <property type="match status" value="1"/>
</dbReference>
<evidence type="ECO:0000256" key="6">
    <source>
        <dbReference type="ARBA" id="ARBA00022741"/>
    </source>
</evidence>
<keyword evidence="9 18" id="KW-0630">Potassium</keyword>
<evidence type="ECO:0000256" key="1">
    <source>
        <dbReference type="ARBA" id="ARBA00000013"/>
    </source>
</evidence>
<evidence type="ECO:0000256" key="10">
    <source>
        <dbReference type="ARBA" id="ARBA00023027"/>
    </source>
</evidence>
<sequence>MAAARFDVQALRAIEARATRRLGDGFELMQRAGQAAWREVLHRWPHAQRLTVVCGPGNNGGDGYVLARLAHESGRDVRVVRAAAHEATGTLAQRAEAGYRDAGGSVVVFDGELDCVAGGGHIVVDAVLGIGLSRAPDAVVTALVEAINGCRCPVLALDVPTGVDADTGTTPGAAVHANACIEFIAPKAGLRTGVALDCTGTLSLAALGVEADDFAGVEPVAVALRAPDLHAAWPPRLRDSHKGRHGRVACIGGDSGHGGAILMTAEAALRTGAGLVDVVTRPGHVSALLARRPEVMAHGADAVTDDARSVVDHANVVAIGPGLGQGDWGRAWFDTALASGRRLVVDADALHLLAQRAGPAPADAILTPHPGEAAALLGCGTSDIQSDRLRAARRVAERYQCAVVLKGAGTVVGAPGRVPRLVEAGNPGMAVGGMGDVLTGVIASLCAQGLAPFDAACTGALLHALAGDRAVDEGGPRGLLPSDLMPWLRRLANDGDVAWN</sequence>
<keyword evidence="6 17" id="KW-0547">Nucleotide-binding</keyword>
<dbReference type="HAMAP" id="MF_01965">
    <property type="entry name" value="NADHX_dehydratase"/>
    <property type="match status" value="1"/>
</dbReference>
<keyword evidence="13" id="KW-0511">Multifunctional enzyme</keyword>
<protein>
    <recommendedName>
        <fullName evidence="19">Bifunctional NAD(P)H-hydrate repair enzyme</fullName>
    </recommendedName>
    <alternativeName>
        <fullName evidence="19">Nicotinamide nucleotide repair protein</fullName>
    </alternativeName>
    <domain>
        <recommendedName>
            <fullName evidence="19">ADP-dependent (S)-NAD(P)H-hydrate dehydratase</fullName>
            <ecNumber evidence="19">4.2.1.136</ecNumber>
        </recommendedName>
        <alternativeName>
            <fullName evidence="19">ADP-dependent NAD(P)HX dehydratase</fullName>
        </alternativeName>
    </domain>
    <domain>
        <recommendedName>
            <fullName evidence="19">NAD(P)H-hydrate epimerase</fullName>
            <ecNumber evidence="19">5.1.99.6</ecNumber>
        </recommendedName>
    </domain>
</protein>
<evidence type="ECO:0000256" key="7">
    <source>
        <dbReference type="ARBA" id="ARBA00022840"/>
    </source>
</evidence>
<evidence type="ECO:0000259" key="21">
    <source>
        <dbReference type="PROSITE" id="PS51385"/>
    </source>
</evidence>
<dbReference type="InterPro" id="IPR036652">
    <property type="entry name" value="YjeF_N_dom_sf"/>
</dbReference>
<feature type="binding site" evidence="18">
    <location>
        <position position="161"/>
    </location>
    <ligand>
        <name>K(+)</name>
        <dbReference type="ChEBI" id="CHEBI:29103"/>
    </ligand>
</feature>
<dbReference type="PIRSF" id="PIRSF017184">
    <property type="entry name" value="Nnr"/>
    <property type="match status" value="1"/>
</dbReference>
<evidence type="ECO:0000256" key="17">
    <source>
        <dbReference type="HAMAP-Rule" id="MF_01965"/>
    </source>
</evidence>
<dbReference type="SUPFAM" id="SSF64153">
    <property type="entry name" value="YjeF N-terminal domain-like"/>
    <property type="match status" value="1"/>
</dbReference>
<evidence type="ECO:0000256" key="12">
    <source>
        <dbReference type="ARBA" id="ARBA00023239"/>
    </source>
</evidence>
<feature type="binding site" evidence="18">
    <location>
        <position position="158"/>
    </location>
    <ligand>
        <name>(6S)-NADPHX</name>
        <dbReference type="ChEBI" id="CHEBI:64076"/>
    </ligand>
</feature>
<dbReference type="InterPro" id="IPR030677">
    <property type="entry name" value="Nnr"/>
</dbReference>
<dbReference type="NCBIfam" id="TIGR00196">
    <property type="entry name" value="yjeF_cterm"/>
    <property type="match status" value="1"/>
</dbReference>
<feature type="binding site" evidence="18">
    <location>
        <position position="59"/>
    </location>
    <ligand>
        <name>K(+)</name>
        <dbReference type="ChEBI" id="CHEBI:29103"/>
    </ligand>
</feature>
<evidence type="ECO:0000256" key="2">
    <source>
        <dbReference type="ARBA" id="ARBA00000909"/>
    </source>
</evidence>
<evidence type="ECO:0000256" key="5">
    <source>
        <dbReference type="ARBA" id="ARBA00022723"/>
    </source>
</evidence>
<keyword evidence="12 17" id="KW-0456">Lyase</keyword>
<dbReference type="HAMAP" id="MF_01966">
    <property type="entry name" value="NADHX_epimerase"/>
    <property type="match status" value="1"/>
</dbReference>
<dbReference type="PROSITE" id="PS51383">
    <property type="entry name" value="YJEF_C_3"/>
    <property type="match status" value="1"/>
</dbReference>
<comment type="similarity">
    <text evidence="17">Belongs to the NnrD/CARKD family.</text>
</comment>
<dbReference type="CDD" id="cd01171">
    <property type="entry name" value="YXKO-related"/>
    <property type="match status" value="1"/>
</dbReference>
<keyword evidence="23" id="KW-1185">Reference proteome</keyword>